<evidence type="ECO:0000256" key="1">
    <source>
        <dbReference type="PROSITE-ProRule" id="PRU00110"/>
    </source>
</evidence>
<feature type="domain" description="HPt" evidence="2">
    <location>
        <begin position="1"/>
        <end position="102"/>
    </location>
</feature>
<evidence type="ECO:0000313" key="4">
    <source>
        <dbReference type="Proteomes" id="UP000019402"/>
    </source>
</evidence>
<dbReference type="Pfam" id="PF01627">
    <property type="entry name" value="Hpt"/>
    <property type="match status" value="1"/>
</dbReference>
<gene>
    <name evidence="3" type="ORF">JCM21142_446</name>
</gene>
<dbReference type="PROSITE" id="PS50894">
    <property type="entry name" value="HPT"/>
    <property type="match status" value="1"/>
</dbReference>
<dbReference type="Proteomes" id="UP000019402">
    <property type="component" value="Unassembled WGS sequence"/>
</dbReference>
<sequence>MIEKIKKGFINDTLNDLKTIENDLNADMANNAPEGVVEKVFMTVHKIKGTAPMVGIEGLDDIAVKMERVYNAIRNGNLSLSEEIVSNTMKLIPALKAELSNIQQNNLDSEDVNKSLRFFESLI</sequence>
<dbReference type="GO" id="GO:0000160">
    <property type="term" value="P:phosphorelay signal transduction system"/>
    <property type="evidence" value="ECO:0007669"/>
    <property type="project" value="InterPro"/>
</dbReference>
<dbReference type="STRING" id="869213.GCA_000517085_03560"/>
<reference evidence="3 4" key="1">
    <citation type="journal article" date="2014" name="Genome Announc.">
        <title>Draft Genome Sequence of Cytophaga fermentans JCM 21142T, a Facultative Anaerobe Isolated from Marine Mud.</title>
        <authorList>
            <person name="Starns D."/>
            <person name="Oshima K."/>
            <person name="Suda W."/>
            <person name="Iino T."/>
            <person name="Yuki M."/>
            <person name="Inoue J."/>
            <person name="Kitamura K."/>
            <person name="Iida T."/>
            <person name="Darby A."/>
            <person name="Hattori M."/>
            <person name="Ohkuma M."/>
        </authorList>
    </citation>
    <scope>NUCLEOTIDE SEQUENCE [LARGE SCALE GENOMIC DNA]</scope>
    <source>
        <strain evidence="3 4">JCM 21142</strain>
    </source>
</reference>
<proteinExistence type="predicted"/>
<dbReference type="InterPro" id="IPR036641">
    <property type="entry name" value="HPT_dom_sf"/>
</dbReference>
<dbReference type="GO" id="GO:0004672">
    <property type="term" value="F:protein kinase activity"/>
    <property type="evidence" value="ECO:0007669"/>
    <property type="project" value="UniProtKB-ARBA"/>
</dbReference>
<dbReference type="EMBL" id="BAMD01000003">
    <property type="protein sequence ID" value="GAF01828.1"/>
    <property type="molecule type" value="Genomic_DNA"/>
</dbReference>
<protein>
    <submittedName>
        <fullName evidence="3">Hpt domain protein</fullName>
    </submittedName>
</protein>
<evidence type="ECO:0000313" key="3">
    <source>
        <dbReference type="EMBL" id="GAF01828.1"/>
    </source>
</evidence>
<dbReference type="CDD" id="cd00088">
    <property type="entry name" value="HPT"/>
    <property type="match status" value="1"/>
</dbReference>
<keyword evidence="4" id="KW-1185">Reference proteome</keyword>
<dbReference type="SUPFAM" id="SSF47226">
    <property type="entry name" value="Histidine-containing phosphotransfer domain, HPT domain"/>
    <property type="match status" value="1"/>
</dbReference>
<dbReference type="RefSeq" id="WP_044212025.1">
    <property type="nucleotide sequence ID" value="NZ_BAMD01000003.1"/>
</dbReference>
<dbReference type="AlphaFoldDB" id="W7Y2N5"/>
<dbReference type="Gene3D" id="1.20.120.160">
    <property type="entry name" value="HPT domain"/>
    <property type="match status" value="1"/>
</dbReference>
<dbReference type="InterPro" id="IPR008207">
    <property type="entry name" value="Sig_transdc_His_kin_Hpt_dom"/>
</dbReference>
<comment type="caution">
    <text evidence="3">The sequence shown here is derived from an EMBL/GenBank/DDBJ whole genome shotgun (WGS) entry which is preliminary data.</text>
</comment>
<accession>W7Y2N5</accession>
<evidence type="ECO:0000259" key="2">
    <source>
        <dbReference type="PROSITE" id="PS50894"/>
    </source>
</evidence>
<organism evidence="3 4">
    <name type="scientific">Saccharicrinis fermentans DSM 9555 = JCM 21142</name>
    <dbReference type="NCBI Taxonomy" id="869213"/>
    <lineage>
        <taxon>Bacteria</taxon>
        <taxon>Pseudomonadati</taxon>
        <taxon>Bacteroidota</taxon>
        <taxon>Bacteroidia</taxon>
        <taxon>Marinilabiliales</taxon>
        <taxon>Marinilabiliaceae</taxon>
        <taxon>Saccharicrinis</taxon>
    </lineage>
</organism>
<keyword evidence="1" id="KW-0597">Phosphoprotein</keyword>
<feature type="modified residue" description="Phosphohistidine" evidence="1">
    <location>
        <position position="45"/>
    </location>
</feature>
<dbReference type="OrthoDB" id="1121554at2"/>
<name>W7Y2N5_9BACT</name>